<dbReference type="Pfam" id="PF14025">
    <property type="entry name" value="DUF4241"/>
    <property type="match status" value="1"/>
</dbReference>
<dbReference type="EMBL" id="LR134350">
    <property type="protein sequence ID" value="VEG28421.1"/>
    <property type="molecule type" value="Genomic_DNA"/>
</dbReference>
<dbReference type="AlphaFoldDB" id="A0A448HHL6"/>
<dbReference type="InterPro" id="IPR025335">
    <property type="entry name" value="DUF4241"/>
</dbReference>
<reference evidence="1 2" key="1">
    <citation type="submission" date="2018-12" db="EMBL/GenBank/DDBJ databases">
        <authorList>
            <consortium name="Pathogen Informatics"/>
        </authorList>
    </citation>
    <scope>NUCLEOTIDE SEQUENCE [LARGE SCALE GENOMIC DNA]</scope>
    <source>
        <strain evidence="1 2">NCTC11636</strain>
    </source>
</reference>
<organism evidence="1 2">
    <name type="scientific">Actinomyces howellii</name>
    <dbReference type="NCBI Taxonomy" id="52771"/>
    <lineage>
        <taxon>Bacteria</taxon>
        <taxon>Bacillati</taxon>
        <taxon>Actinomycetota</taxon>
        <taxon>Actinomycetes</taxon>
        <taxon>Actinomycetales</taxon>
        <taxon>Actinomycetaceae</taxon>
        <taxon>Actinomyces</taxon>
    </lineage>
</organism>
<evidence type="ECO:0008006" key="3">
    <source>
        <dbReference type="Google" id="ProtNLM"/>
    </source>
</evidence>
<accession>A0A448HHL6</accession>
<name>A0A448HHL6_9ACTO</name>
<protein>
    <recommendedName>
        <fullName evidence="3">DUF4241 domain-containing protein</fullName>
    </recommendedName>
</protein>
<dbReference type="KEGG" id="ahw:NCTC11636_01529"/>
<gene>
    <name evidence="1" type="ORF">NCTC11636_01529</name>
</gene>
<keyword evidence="2" id="KW-1185">Reference proteome</keyword>
<dbReference type="Proteomes" id="UP000266895">
    <property type="component" value="Chromosome"/>
</dbReference>
<evidence type="ECO:0000313" key="1">
    <source>
        <dbReference type="EMBL" id="VEG28421.1"/>
    </source>
</evidence>
<sequence length="187" mass="19695">MPSGRVEACDPFVTLGEGPVYAVEPGDYPVRVTVADVSPAQDGSHLREAYLSIVLADGEAASVEEAETVNGDDGGVGVDAGTVGFADHEAVSTAMPSDGVDWYEELFDSGEPDSWFELMDSTEHFRAGAANIVMPLAENGENVVLSHSGWGDGFYPVVLTRDADGSPLGLHIDLQVVGRSADHEDED</sequence>
<evidence type="ECO:0000313" key="2">
    <source>
        <dbReference type="Proteomes" id="UP000266895"/>
    </source>
</evidence>
<proteinExistence type="predicted"/>